<feature type="transmembrane region" description="Helical" evidence="6">
    <location>
        <begin position="101"/>
        <end position="120"/>
    </location>
</feature>
<keyword evidence="3 6" id="KW-0812">Transmembrane</keyword>
<feature type="transmembrane region" description="Helical" evidence="6">
    <location>
        <begin position="171"/>
        <end position="189"/>
    </location>
</feature>
<dbReference type="SUPFAM" id="SSF48317">
    <property type="entry name" value="Acid phosphatase/Vanadium-dependent haloperoxidase"/>
    <property type="match status" value="1"/>
</dbReference>
<comment type="similarity">
    <text evidence="2">Belongs to the PA-phosphatase related phosphoesterase family.</text>
</comment>
<dbReference type="PANTHER" id="PTHR10165">
    <property type="entry name" value="LIPID PHOSPHATE PHOSPHATASE"/>
    <property type="match status" value="1"/>
</dbReference>
<keyword evidence="5 6" id="KW-0472">Membrane</keyword>
<dbReference type="EMBL" id="GL996499">
    <property type="protein sequence ID" value="EGW35135.1"/>
    <property type="molecule type" value="Genomic_DNA"/>
</dbReference>
<dbReference type="InterPro" id="IPR000326">
    <property type="entry name" value="PAP2/HPO"/>
</dbReference>
<keyword evidence="4 6" id="KW-1133">Transmembrane helix</keyword>
<feature type="transmembrane region" description="Helical" evidence="6">
    <location>
        <begin position="201"/>
        <end position="219"/>
    </location>
</feature>
<dbReference type="HOGENOM" id="CLU_021458_6_1_1"/>
<dbReference type="CDD" id="cd03390">
    <property type="entry name" value="PAP2_containing_1_like"/>
    <property type="match status" value="1"/>
</dbReference>
<dbReference type="GO" id="GO:0006644">
    <property type="term" value="P:phospholipid metabolic process"/>
    <property type="evidence" value="ECO:0007669"/>
    <property type="project" value="InterPro"/>
</dbReference>
<dbReference type="Pfam" id="PF01569">
    <property type="entry name" value="PAP2"/>
    <property type="match status" value="1"/>
</dbReference>
<evidence type="ECO:0000256" key="3">
    <source>
        <dbReference type="ARBA" id="ARBA00022692"/>
    </source>
</evidence>
<evidence type="ECO:0000256" key="5">
    <source>
        <dbReference type="ARBA" id="ARBA00023136"/>
    </source>
</evidence>
<dbReference type="eggNOG" id="KOG3030">
    <property type="taxonomic scope" value="Eukaryota"/>
</dbReference>
<dbReference type="InterPro" id="IPR036938">
    <property type="entry name" value="PAP2/HPO_sf"/>
</dbReference>
<sequence length="269" mass="30768">MQLYFTSDKFRQFIPDWIVVFILIGFFFQVTEVAQPFFRQFSINDPTISHPFAVRERVTDNELYVYSTIIPTIIIIVTCLYRGTAIQHSNTLFDKLHLSQVSCLGLWFSVVVTSVLTDIFKCWIGNPRPDFLERCGPAPNTPINKLVGIEVCTAPLGDMYLSDGMKSTPSGHSSMSFAGLLYLSLWILGQFRMLTKNRSHISLGHWVVVLLPILFASYIGLSRTQDYRHHFFDIILGGLIGAAFACLSYFKYFNWLSDEECNLPIDYEK</sequence>
<protein>
    <recommendedName>
        <fullName evidence="7">Phosphatidic acid phosphatase type 2/haloperoxidase domain-containing protein</fullName>
    </recommendedName>
</protein>
<evidence type="ECO:0000313" key="8">
    <source>
        <dbReference type="EMBL" id="EGW35135.1"/>
    </source>
</evidence>
<evidence type="ECO:0000259" key="7">
    <source>
        <dbReference type="SMART" id="SM00014"/>
    </source>
</evidence>
<dbReference type="InParanoid" id="G3AFZ6"/>
<evidence type="ECO:0000256" key="6">
    <source>
        <dbReference type="SAM" id="Phobius"/>
    </source>
</evidence>
<dbReference type="Proteomes" id="UP000000709">
    <property type="component" value="Unassembled WGS sequence"/>
</dbReference>
<dbReference type="RefSeq" id="XP_007372547.1">
    <property type="nucleotide sequence ID" value="XM_007372485.1"/>
</dbReference>
<name>G3AFZ6_SPAPN</name>
<organism evidence="9">
    <name type="scientific">Spathaspora passalidarum (strain NRRL Y-27907 / 11-Y1)</name>
    <dbReference type="NCBI Taxonomy" id="619300"/>
    <lineage>
        <taxon>Eukaryota</taxon>
        <taxon>Fungi</taxon>
        <taxon>Dikarya</taxon>
        <taxon>Ascomycota</taxon>
        <taxon>Saccharomycotina</taxon>
        <taxon>Pichiomycetes</taxon>
        <taxon>Debaryomycetaceae</taxon>
        <taxon>Spathaspora</taxon>
    </lineage>
</organism>
<feature type="transmembrane region" description="Helical" evidence="6">
    <location>
        <begin position="231"/>
        <end position="250"/>
    </location>
</feature>
<dbReference type="GO" id="GO:0016020">
    <property type="term" value="C:membrane"/>
    <property type="evidence" value="ECO:0007669"/>
    <property type="project" value="UniProtKB-SubCell"/>
</dbReference>
<dbReference type="Gene3D" id="1.20.144.10">
    <property type="entry name" value="Phosphatidic acid phosphatase type 2/haloperoxidase"/>
    <property type="match status" value="1"/>
</dbReference>
<dbReference type="SMART" id="SM00014">
    <property type="entry name" value="acidPPc"/>
    <property type="match status" value="1"/>
</dbReference>
<feature type="transmembrane region" description="Helical" evidence="6">
    <location>
        <begin position="63"/>
        <end position="81"/>
    </location>
</feature>
<evidence type="ECO:0000256" key="1">
    <source>
        <dbReference type="ARBA" id="ARBA00004141"/>
    </source>
</evidence>
<feature type="domain" description="Phosphatidic acid phosphatase type 2/haloperoxidase" evidence="7">
    <location>
        <begin position="104"/>
        <end position="249"/>
    </location>
</feature>
<evidence type="ECO:0000313" key="9">
    <source>
        <dbReference type="Proteomes" id="UP000000709"/>
    </source>
</evidence>
<dbReference type="OrthoDB" id="10030083at2759"/>
<dbReference type="GO" id="GO:0046839">
    <property type="term" value="P:phospholipid dephosphorylation"/>
    <property type="evidence" value="ECO:0007669"/>
    <property type="project" value="TreeGrafter"/>
</dbReference>
<gene>
    <name evidence="8" type="ORF">SPAPADRAFT_130756</name>
</gene>
<dbReference type="GO" id="GO:0008195">
    <property type="term" value="F:phosphatidate phosphatase activity"/>
    <property type="evidence" value="ECO:0007669"/>
    <property type="project" value="TreeGrafter"/>
</dbReference>
<dbReference type="KEGG" id="spaa:SPAPADRAFT_130756"/>
<accession>G3AFZ6</accession>
<dbReference type="AlphaFoldDB" id="G3AFZ6"/>
<keyword evidence="9" id="KW-1185">Reference proteome</keyword>
<reference evidence="8 9" key="1">
    <citation type="journal article" date="2011" name="Proc. Natl. Acad. Sci. U.S.A.">
        <title>Comparative genomics of xylose-fermenting fungi for enhanced biofuel production.</title>
        <authorList>
            <person name="Wohlbach D.J."/>
            <person name="Kuo A."/>
            <person name="Sato T.K."/>
            <person name="Potts K.M."/>
            <person name="Salamov A.A."/>
            <person name="LaButti K.M."/>
            <person name="Sun H."/>
            <person name="Clum A."/>
            <person name="Pangilinan J.L."/>
            <person name="Lindquist E.A."/>
            <person name="Lucas S."/>
            <person name="Lapidus A."/>
            <person name="Jin M."/>
            <person name="Gunawan C."/>
            <person name="Balan V."/>
            <person name="Dale B.E."/>
            <person name="Jeffries T.W."/>
            <person name="Zinkel R."/>
            <person name="Barry K.W."/>
            <person name="Grigoriev I.V."/>
            <person name="Gasch A.P."/>
        </authorList>
    </citation>
    <scope>NUCLEOTIDE SEQUENCE [LARGE SCALE GENOMIC DNA]</scope>
    <source>
        <strain evidence="9">NRRL Y-27907 / 11-Y1</strain>
    </source>
</reference>
<dbReference type="InterPro" id="IPR043216">
    <property type="entry name" value="PAP-like"/>
</dbReference>
<dbReference type="STRING" id="619300.G3AFZ6"/>
<dbReference type="OMA" id="EDTIPMW"/>
<dbReference type="GeneID" id="18869528"/>
<feature type="transmembrane region" description="Helical" evidence="6">
    <location>
        <begin position="12"/>
        <end position="30"/>
    </location>
</feature>
<comment type="subcellular location">
    <subcellularLocation>
        <location evidence="1">Membrane</location>
        <topology evidence="1">Multi-pass membrane protein</topology>
    </subcellularLocation>
</comment>
<evidence type="ECO:0000256" key="4">
    <source>
        <dbReference type="ARBA" id="ARBA00022989"/>
    </source>
</evidence>
<proteinExistence type="inferred from homology"/>
<evidence type="ECO:0000256" key="2">
    <source>
        <dbReference type="ARBA" id="ARBA00008816"/>
    </source>
</evidence>
<dbReference type="PANTHER" id="PTHR10165:SF35">
    <property type="entry name" value="RE23632P"/>
    <property type="match status" value="1"/>
</dbReference>